<dbReference type="Proteomes" id="UP001142325">
    <property type="component" value="Unassembled WGS sequence"/>
</dbReference>
<evidence type="ECO:0000259" key="2">
    <source>
        <dbReference type="Pfam" id="PF21531"/>
    </source>
</evidence>
<dbReference type="Pfam" id="PF21531">
    <property type="entry name" value="Rv2175c_wHTH"/>
    <property type="match status" value="1"/>
</dbReference>
<organism evidence="3 4">
    <name type="scientific">Microbacterium keratanolyticum</name>
    <dbReference type="NCBI Taxonomy" id="67574"/>
    <lineage>
        <taxon>Bacteria</taxon>
        <taxon>Bacillati</taxon>
        <taxon>Actinomycetota</taxon>
        <taxon>Actinomycetes</taxon>
        <taxon>Micrococcales</taxon>
        <taxon>Microbacteriaceae</taxon>
        <taxon>Microbacterium</taxon>
    </lineage>
</organism>
<comment type="caution">
    <text evidence="3">The sequence shown here is derived from an EMBL/GenBank/DDBJ whole genome shotgun (WGS) entry which is preliminary data.</text>
</comment>
<dbReference type="AlphaFoldDB" id="A0A9W6HT43"/>
<accession>A0A9W6HT43</accession>
<evidence type="ECO:0008006" key="5">
    <source>
        <dbReference type="Google" id="ProtNLM"/>
    </source>
</evidence>
<dbReference type="InterPro" id="IPR041098">
    <property type="entry name" value="Rv2175c_C"/>
</dbReference>
<evidence type="ECO:0000259" key="1">
    <source>
        <dbReference type="Pfam" id="PF18367"/>
    </source>
</evidence>
<proteinExistence type="predicted"/>
<gene>
    <name evidence="3" type="ORF">GCM10017596_18590</name>
</gene>
<dbReference type="EMBL" id="BSET01000002">
    <property type="protein sequence ID" value="GLK02144.1"/>
    <property type="molecule type" value="Genomic_DNA"/>
</dbReference>
<dbReference type="GO" id="GO:0003677">
    <property type="term" value="F:DNA binding"/>
    <property type="evidence" value="ECO:0007669"/>
    <property type="project" value="InterPro"/>
</dbReference>
<name>A0A9W6HT43_9MICO</name>
<evidence type="ECO:0000313" key="4">
    <source>
        <dbReference type="Proteomes" id="UP001142325"/>
    </source>
</evidence>
<feature type="domain" description="Rv2175c C-terminal" evidence="1">
    <location>
        <begin position="63"/>
        <end position="116"/>
    </location>
</feature>
<evidence type="ECO:0000313" key="3">
    <source>
        <dbReference type="EMBL" id="GLK02144.1"/>
    </source>
</evidence>
<reference evidence="3" key="1">
    <citation type="journal article" date="2014" name="Int. J. Syst. Evol. Microbiol.">
        <title>Complete genome sequence of Corynebacterium casei LMG S-19264T (=DSM 44701T), isolated from a smear-ripened cheese.</title>
        <authorList>
            <consortium name="US DOE Joint Genome Institute (JGI-PGF)"/>
            <person name="Walter F."/>
            <person name="Albersmeier A."/>
            <person name="Kalinowski J."/>
            <person name="Ruckert C."/>
        </authorList>
    </citation>
    <scope>NUCLEOTIDE SEQUENCE</scope>
    <source>
        <strain evidence="3">VKM Ac-1958</strain>
    </source>
</reference>
<keyword evidence="4" id="KW-1185">Reference proteome</keyword>
<dbReference type="Pfam" id="PF18367">
    <property type="entry name" value="Rv2175c_C"/>
    <property type="match status" value="1"/>
</dbReference>
<reference evidence="3" key="2">
    <citation type="submission" date="2023-01" db="EMBL/GenBank/DDBJ databases">
        <authorList>
            <person name="Sun Q."/>
            <person name="Evtushenko L."/>
        </authorList>
    </citation>
    <scope>NUCLEOTIDE SEQUENCE</scope>
    <source>
        <strain evidence="3">VKM Ac-1958</strain>
    </source>
</reference>
<feature type="domain" description="DNA-binding protein Rv2175c wHTH" evidence="2">
    <location>
        <begin position="11"/>
        <end position="55"/>
    </location>
</feature>
<dbReference type="InterPro" id="IPR048576">
    <property type="entry name" value="Rv2175c_wHTH"/>
</dbReference>
<protein>
    <recommendedName>
        <fullName evidence="5">DNA-binding protein</fullName>
    </recommendedName>
</protein>
<dbReference type="RefSeq" id="WP_271171549.1">
    <property type="nucleotide sequence ID" value="NZ_BAAAUM010000002.1"/>
</dbReference>
<sequence>MSASETTPVPTEWLALPDLVEVLGESLGRVRRLLDEHYLIGSRRTGVFAVPAVFLVDGAPLSSLRGTVFALKDAGFSDDEAIDWLLGYEESMGRAPIEALLAGHKSEVRRVARSLA</sequence>